<keyword evidence="3" id="KW-0547">Nucleotide-binding</keyword>
<dbReference type="FunFam" id="3.40.50.10050:FF:000001">
    <property type="entry name" value="Translation initiation factor IF-2"/>
    <property type="match status" value="1"/>
</dbReference>
<dbReference type="GO" id="GO:0005829">
    <property type="term" value="C:cytosol"/>
    <property type="evidence" value="ECO:0007669"/>
    <property type="project" value="TreeGrafter"/>
</dbReference>
<dbReference type="InterPro" id="IPR000178">
    <property type="entry name" value="TF_IF2_bacterial-like"/>
</dbReference>
<dbReference type="FunFam" id="3.40.50.300:FF:000019">
    <property type="entry name" value="Translation initiation factor IF-2"/>
    <property type="match status" value="1"/>
</dbReference>
<dbReference type="InterPro" id="IPR023115">
    <property type="entry name" value="TIF_IF2_dom3"/>
</dbReference>
<name>A0A6J7APC3_9ZZZZ</name>
<keyword evidence="5" id="KW-0342">GTP-binding</keyword>
<dbReference type="SUPFAM" id="SSF50447">
    <property type="entry name" value="Translation proteins"/>
    <property type="match status" value="2"/>
</dbReference>
<evidence type="ECO:0000256" key="1">
    <source>
        <dbReference type="ARBA" id="ARBA00007733"/>
    </source>
</evidence>
<evidence type="ECO:0000256" key="6">
    <source>
        <dbReference type="ARBA" id="ARBA00025162"/>
    </source>
</evidence>
<evidence type="ECO:0000256" key="3">
    <source>
        <dbReference type="ARBA" id="ARBA00022741"/>
    </source>
</evidence>
<dbReference type="InterPro" id="IPR044145">
    <property type="entry name" value="IF2_II"/>
</dbReference>
<dbReference type="AlphaFoldDB" id="A0A6J7APC3"/>
<dbReference type="NCBIfam" id="TIGR00231">
    <property type="entry name" value="small_GTP"/>
    <property type="match status" value="1"/>
</dbReference>
<dbReference type="InterPro" id="IPR000795">
    <property type="entry name" value="T_Tr_GTP-bd_dom"/>
</dbReference>
<dbReference type="FunFam" id="2.40.30.10:FF:000008">
    <property type="entry name" value="Translation initiation factor IF-2"/>
    <property type="match status" value="1"/>
</dbReference>
<evidence type="ECO:0000256" key="5">
    <source>
        <dbReference type="ARBA" id="ARBA00023134"/>
    </source>
</evidence>
<dbReference type="EMBL" id="CAFABE010000141">
    <property type="protein sequence ID" value="CAB4834724.1"/>
    <property type="molecule type" value="Genomic_DNA"/>
</dbReference>
<comment type="function">
    <text evidence="6">One of the essential components for the initiation of protein synthesis. Protects formylmethionyl-tRNA from spontaneous hydrolysis and promotes its binding to the 30S ribosomal subunits. Also involved in the hydrolysis of GTP during the formation of the 70S ribosomal complex.</text>
</comment>
<gene>
    <name evidence="8" type="ORF">UFOPK3164_01737</name>
</gene>
<comment type="similarity">
    <text evidence="1">Belongs to the TRAFAC class translation factor GTPase superfamily. Classic translation factor GTPase family. IF-2 subfamily.</text>
</comment>
<dbReference type="CDD" id="cd03692">
    <property type="entry name" value="mtIF2_IVc"/>
    <property type="match status" value="1"/>
</dbReference>
<dbReference type="Pfam" id="PF11987">
    <property type="entry name" value="IF-2"/>
    <property type="match status" value="1"/>
</dbReference>
<dbReference type="PROSITE" id="PS51722">
    <property type="entry name" value="G_TR_2"/>
    <property type="match status" value="1"/>
</dbReference>
<dbReference type="InterPro" id="IPR053905">
    <property type="entry name" value="EF-G-like_DII"/>
</dbReference>
<dbReference type="Pfam" id="PF22042">
    <property type="entry name" value="EF-G_D2"/>
    <property type="match status" value="1"/>
</dbReference>
<dbReference type="InterPro" id="IPR005225">
    <property type="entry name" value="Small_GTP-bd"/>
</dbReference>
<dbReference type="CDD" id="cd03702">
    <property type="entry name" value="IF2_mtIF2_II"/>
    <property type="match status" value="1"/>
</dbReference>
<keyword evidence="2" id="KW-0396">Initiation factor</keyword>
<dbReference type="PROSITE" id="PS01176">
    <property type="entry name" value="IF2"/>
    <property type="match status" value="1"/>
</dbReference>
<dbReference type="GO" id="GO:0003924">
    <property type="term" value="F:GTPase activity"/>
    <property type="evidence" value="ECO:0007669"/>
    <property type="project" value="InterPro"/>
</dbReference>
<dbReference type="Gene3D" id="2.40.30.10">
    <property type="entry name" value="Translation factors"/>
    <property type="match status" value="2"/>
</dbReference>
<sequence>MPEGEIIVERGSTARDVGAKLNRSAGDVIRFLLLQGEMVTATQSLTDDMIELFAAELDAEVRLVDPGEEQEAELLAKFFEEEEEEEEGESLPRAPVVTVMGHVDHGKTLLLDRIRSANVVAGEAGGITQHIGAYQVVWQGHPITFIDTPGHEAFTAMRARGAKVTDIVILVVAADDGVMPQTVEAIDHAKAAGVPIIVAVNKMDREEANPDRVLQQLTEHELVPEKWGGDTIVVEVSALQETGIQELLEQLVIVAEVEELTAPLVGKARGSVLEANLEIGRGPVATVIVQRGVLRVGDPIVAGAAWGKAKALINDRGEQIKEAGPSTPVQVLGFSEPPHAGDELRTATDQAHAKTLAEARAQRMRLSGHLPAPSAAGARLEDLFEQIQRGETATLNVVLKSDVQGSLEACTESLKKLEREDVKLAFIRRGVGGINENDIQLAKASNATIIGFNVRPDRRSREMAETDGVEVRTYEIIYKLIEDIESAMIGMLAPEFEEVVTGEAEVREVFRVPRVGAIAGCYVREGKITRGSKVRFLREGAIIWKGSINSLRRFKDDAREVQSGFECGIGLTDYQDLKEGDIIETFEEREIPRT</sequence>
<dbReference type="Pfam" id="PF00009">
    <property type="entry name" value="GTP_EFTU"/>
    <property type="match status" value="1"/>
</dbReference>
<reference evidence="8" key="1">
    <citation type="submission" date="2020-05" db="EMBL/GenBank/DDBJ databases">
        <authorList>
            <person name="Chiriac C."/>
            <person name="Salcher M."/>
            <person name="Ghai R."/>
            <person name="Kavagutti S V."/>
        </authorList>
    </citation>
    <scope>NUCLEOTIDE SEQUENCE</scope>
</reference>
<feature type="domain" description="Tr-type G" evidence="7">
    <location>
        <begin position="92"/>
        <end position="261"/>
    </location>
</feature>
<dbReference type="HAMAP" id="MF_00100_B">
    <property type="entry name" value="IF_2_B"/>
    <property type="match status" value="1"/>
</dbReference>
<organism evidence="8">
    <name type="scientific">freshwater metagenome</name>
    <dbReference type="NCBI Taxonomy" id="449393"/>
    <lineage>
        <taxon>unclassified sequences</taxon>
        <taxon>metagenomes</taxon>
        <taxon>ecological metagenomes</taxon>
    </lineage>
</organism>
<evidence type="ECO:0000259" key="7">
    <source>
        <dbReference type="PROSITE" id="PS51722"/>
    </source>
</evidence>
<accession>A0A6J7APC3</accession>
<dbReference type="InterPro" id="IPR036925">
    <property type="entry name" value="TIF_IF2_dom3_sf"/>
</dbReference>
<dbReference type="GO" id="GO:0003743">
    <property type="term" value="F:translation initiation factor activity"/>
    <property type="evidence" value="ECO:0007669"/>
    <property type="project" value="UniProtKB-KW"/>
</dbReference>
<dbReference type="Gene3D" id="3.40.50.300">
    <property type="entry name" value="P-loop containing nucleotide triphosphate hydrolases"/>
    <property type="match status" value="1"/>
</dbReference>
<evidence type="ECO:0000256" key="4">
    <source>
        <dbReference type="ARBA" id="ARBA00022917"/>
    </source>
</evidence>
<evidence type="ECO:0000256" key="2">
    <source>
        <dbReference type="ARBA" id="ARBA00022540"/>
    </source>
</evidence>
<proteinExistence type="inferred from homology"/>
<dbReference type="FunFam" id="2.40.30.10:FF:000054">
    <property type="entry name" value="Translation initiation factor IF-2"/>
    <property type="match status" value="1"/>
</dbReference>
<dbReference type="InterPro" id="IPR009000">
    <property type="entry name" value="Transl_B-barrel_sf"/>
</dbReference>
<dbReference type="PANTHER" id="PTHR43381">
    <property type="entry name" value="TRANSLATION INITIATION FACTOR IF-2-RELATED"/>
    <property type="match status" value="1"/>
</dbReference>
<dbReference type="InterPro" id="IPR027417">
    <property type="entry name" value="P-loop_NTPase"/>
</dbReference>
<dbReference type="GO" id="GO:0005525">
    <property type="term" value="F:GTP binding"/>
    <property type="evidence" value="ECO:0007669"/>
    <property type="project" value="UniProtKB-KW"/>
</dbReference>
<dbReference type="SUPFAM" id="SSF52156">
    <property type="entry name" value="Initiation factor IF2/eIF5b, domain 3"/>
    <property type="match status" value="1"/>
</dbReference>
<dbReference type="InterPro" id="IPR015760">
    <property type="entry name" value="TIF_IF2"/>
</dbReference>
<dbReference type="PANTHER" id="PTHR43381:SF5">
    <property type="entry name" value="TR-TYPE G DOMAIN-CONTAINING PROTEIN"/>
    <property type="match status" value="1"/>
</dbReference>
<dbReference type="Gene3D" id="3.40.50.10050">
    <property type="entry name" value="Translation initiation factor IF- 2, domain 3"/>
    <property type="match status" value="1"/>
</dbReference>
<dbReference type="SUPFAM" id="SSF52540">
    <property type="entry name" value="P-loop containing nucleoside triphosphate hydrolases"/>
    <property type="match status" value="1"/>
</dbReference>
<keyword evidence="4" id="KW-0648">Protein biosynthesis</keyword>
<dbReference type="CDD" id="cd01887">
    <property type="entry name" value="IF2_eIF5B"/>
    <property type="match status" value="1"/>
</dbReference>
<dbReference type="NCBIfam" id="TIGR00487">
    <property type="entry name" value="IF-2"/>
    <property type="match status" value="1"/>
</dbReference>
<evidence type="ECO:0000313" key="8">
    <source>
        <dbReference type="EMBL" id="CAB4834724.1"/>
    </source>
</evidence>
<protein>
    <submittedName>
        <fullName evidence="8">Unannotated protein</fullName>
    </submittedName>
</protein>